<dbReference type="EMBL" id="LRIE01000079">
    <property type="protein sequence ID" value="KZM34549.1"/>
    <property type="molecule type" value="Genomic_DNA"/>
</dbReference>
<dbReference type="AlphaFoldDB" id="A0A163QUI6"/>
<gene>
    <name evidence="3" type="ORF">OJAG_28480</name>
</gene>
<dbReference type="PATRIC" id="fig|43678.3.peg.2981"/>
<dbReference type="OrthoDB" id="3765294at2"/>
<feature type="coiled-coil region" evidence="1">
    <location>
        <begin position="70"/>
        <end position="134"/>
    </location>
</feature>
<accession>A0A163QUI6</accession>
<organism evidence="3 4">
    <name type="scientific">Oerskovia enterophila</name>
    <dbReference type="NCBI Taxonomy" id="43678"/>
    <lineage>
        <taxon>Bacteria</taxon>
        <taxon>Bacillati</taxon>
        <taxon>Actinomycetota</taxon>
        <taxon>Actinomycetes</taxon>
        <taxon>Micrococcales</taxon>
        <taxon>Cellulomonadaceae</taxon>
        <taxon>Oerskovia</taxon>
    </lineage>
</organism>
<sequence>MSLDLGTLQGHVDLDTAKFERKYGDVTQLVKRLASATIPDLEVDADIRDATTNITKVEAALKKVASAEVVAEVDAAIEDAKANIARIEAELDAVDAVDAEATVDADVSPARQSLDRAKAELRALEGARAEVVVDADTSGATEALGDVEAEATDAGGRAGKGAGSNLSAGIIAALATIPIAGAVVGIGVAIGKALLDGLQNEVREDRFMAQTGLDAATASRFGRAAGEAYAGNFGESIAANLDTARAAIQAGLLDPNATKIEAQQVIESISGVADLLGEDIPRVARSAAQAIKTGIAQDAAGAFDLLVKGQQAGLNVSEDWLDTIDEYGTQFRELGLDGPKAMGLLSQAVKAGARDTDVAADALKELAIRAKDGTAAAADGFSAIGVSGKEMQAAIAEGGPAAADMLERLLTGLRNIDDPAARSAAALALFGSKAEDLQGAAFGMDLSTAVEQLGQVEGAARSALETLGDNSAGKIASAQRNIEVAADGIKGALATAFSPQIEGFATFVSTNREAVLTFLLDAANGALDFGRTLVEAAASGTEGIGSFLAGPVADMIDALANVAVAIDRATPGDQGSKGFREWADGAIDGLKDTEETLDGVADTMRTNLIENVLDPAQAKLNELAIPMIAEAALNDATGRLATGVETLGFKADGSKLALSELNGAVDLSTLAGQELDGQIRSVVGALDAQLVAAAGAGESQEQLRGRVDSARDAFINQMTALGLTKDAATKLADQYGLIPDRVNTVVTADTSQAQTALDRFLTAARNQSVTIQARVNADPSYTPAVSQNSIARSAGGWIPGVPSPVDSVHVFAAPGEFVVNTAAAQKNPELLEAINDDKLGDFLGDGGLVGAAPSMGALMSAGPSVNVNPVINLAGAQITAVFDGIGPLTGYIRDVSTRTAERTAKRDIRTSQARRAG</sequence>
<reference evidence="3 4" key="1">
    <citation type="submission" date="2016-01" db="EMBL/GenBank/DDBJ databases">
        <title>Genome sequence of Oerskovia enterophila VJag, an agar and cellulose degrading bacterium.</title>
        <authorList>
            <person name="Poehlein A."/>
            <person name="Jag V."/>
            <person name="Bengelsdorf F."/>
            <person name="Duerre P."/>
            <person name="Daniel R."/>
        </authorList>
    </citation>
    <scope>NUCLEOTIDE SEQUENCE [LARGE SCALE GENOMIC DNA]</scope>
    <source>
        <strain evidence="3 4">VJag</strain>
    </source>
</reference>
<comment type="caution">
    <text evidence="3">The sequence shown here is derived from an EMBL/GenBank/DDBJ whole genome shotgun (WGS) entry which is preliminary data.</text>
</comment>
<dbReference type="STRING" id="43678.OJAG_28480"/>
<dbReference type="InterPro" id="IPR010090">
    <property type="entry name" value="Phage_tape_meas"/>
</dbReference>
<evidence type="ECO:0000313" key="3">
    <source>
        <dbReference type="EMBL" id="KZM34549.1"/>
    </source>
</evidence>
<name>A0A163QUI6_9CELL</name>
<evidence type="ECO:0000259" key="2">
    <source>
        <dbReference type="Pfam" id="PF10145"/>
    </source>
</evidence>
<proteinExistence type="predicted"/>
<keyword evidence="1" id="KW-0175">Coiled coil</keyword>
<evidence type="ECO:0000256" key="1">
    <source>
        <dbReference type="SAM" id="Coils"/>
    </source>
</evidence>
<dbReference type="Pfam" id="PF10145">
    <property type="entry name" value="PhageMin_Tail"/>
    <property type="match status" value="1"/>
</dbReference>
<feature type="domain" description="Phage tail tape measure protein" evidence="2">
    <location>
        <begin position="232"/>
        <end position="431"/>
    </location>
</feature>
<dbReference type="RefSeq" id="WP_068709297.1">
    <property type="nucleotide sequence ID" value="NZ_LRIE01000079.1"/>
</dbReference>
<protein>
    <submittedName>
        <fullName evidence="3">Phage-related minor tail protein</fullName>
    </submittedName>
</protein>
<dbReference type="Proteomes" id="UP000076447">
    <property type="component" value="Unassembled WGS sequence"/>
</dbReference>
<evidence type="ECO:0000313" key="4">
    <source>
        <dbReference type="Proteomes" id="UP000076447"/>
    </source>
</evidence>